<dbReference type="Proteomes" id="UP000574317">
    <property type="component" value="Unassembled WGS sequence"/>
</dbReference>
<name>A0A8H5N5M7_9HYPO</name>
<evidence type="ECO:0000256" key="5">
    <source>
        <dbReference type="ARBA" id="ARBA00023002"/>
    </source>
</evidence>
<dbReference type="InterPro" id="IPR042098">
    <property type="entry name" value="TauD-like_sf"/>
</dbReference>
<keyword evidence="3" id="KW-0479">Metal-binding</keyword>
<accession>A0A8H5N5M7</accession>
<protein>
    <submittedName>
        <fullName evidence="7">Family Taurine catabolism dioxygenase</fullName>
    </submittedName>
</protein>
<organism evidence="7 8">
    <name type="scientific">Fusarium napiforme</name>
    <dbReference type="NCBI Taxonomy" id="42672"/>
    <lineage>
        <taxon>Eukaryota</taxon>
        <taxon>Fungi</taxon>
        <taxon>Dikarya</taxon>
        <taxon>Ascomycota</taxon>
        <taxon>Pezizomycotina</taxon>
        <taxon>Sordariomycetes</taxon>
        <taxon>Hypocreomycetidae</taxon>
        <taxon>Hypocreales</taxon>
        <taxon>Nectriaceae</taxon>
        <taxon>Fusarium</taxon>
        <taxon>Fusarium fujikuroi species complex</taxon>
    </lineage>
</organism>
<evidence type="ECO:0000313" key="8">
    <source>
        <dbReference type="Proteomes" id="UP000574317"/>
    </source>
</evidence>
<dbReference type="GO" id="GO:0046872">
    <property type="term" value="F:metal ion binding"/>
    <property type="evidence" value="ECO:0007669"/>
    <property type="project" value="UniProtKB-KW"/>
</dbReference>
<evidence type="ECO:0000256" key="4">
    <source>
        <dbReference type="ARBA" id="ARBA00022964"/>
    </source>
</evidence>
<evidence type="ECO:0000313" key="7">
    <source>
        <dbReference type="EMBL" id="KAF5553522.1"/>
    </source>
</evidence>
<evidence type="ECO:0000256" key="1">
    <source>
        <dbReference type="ARBA" id="ARBA00001954"/>
    </source>
</evidence>
<gene>
    <name evidence="7" type="ORF">FNAPI_6754</name>
</gene>
<dbReference type="GO" id="GO:0016706">
    <property type="term" value="F:2-oxoglutarate-dependent dioxygenase activity"/>
    <property type="evidence" value="ECO:0007669"/>
    <property type="project" value="TreeGrafter"/>
</dbReference>
<evidence type="ECO:0000256" key="3">
    <source>
        <dbReference type="ARBA" id="ARBA00022723"/>
    </source>
</evidence>
<proteinExistence type="inferred from homology"/>
<keyword evidence="4 7" id="KW-0223">Dioxygenase</keyword>
<dbReference type="PANTHER" id="PTHR30468:SF10">
    <property type="entry name" value="TAUD_TFDA-LIKE DOMAIN-CONTAINING PROTEIN"/>
    <property type="match status" value="1"/>
</dbReference>
<comment type="caution">
    <text evidence="7">The sequence shown here is derived from an EMBL/GenBank/DDBJ whole genome shotgun (WGS) entry which is preliminary data.</text>
</comment>
<keyword evidence="5" id="KW-0560">Oxidoreductase</keyword>
<dbReference type="Gene3D" id="3.60.130.10">
    <property type="entry name" value="Clavaminate synthase-like"/>
    <property type="match status" value="1"/>
</dbReference>
<evidence type="ECO:0000256" key="6">
    <source>
        <dbReference type="ARBA" id="ARBA00023004"/>
    </source>
</evidence>
<keyword evidence="8" id="KW-1185">Reference proteome</keyword>
<sequence length="175" mass="19795">MNGFRIIFLMKPTLVYTPTPAPSPNESDKKFKISRRQVVAFRAEDELTKDLRKRLILKLGELTRTPKTSSLQVHPVRNNERTPGGKYAEISTISSLQTKNIYTAIEKNRETMKKANGEGWHTDVAYEPVPASYNSLRLTELPRTGGCKMPNYTHIILQNLTCMSKIRFGPCAIVA</sequence>
<dbReference type="SUPFAM" id="SSF51197">
    <property type="entry name" value="Clavaminate synthase-like"/>
    <property type="match status" value="1"/>
</dbReference>
<dbReference type="PANTHER" id="PTHR30468">
    <property type="entry name" value="ALPHA-KETOGLUTARATE-DEPENDENT SULFONATE DIOXYGENASE"/>
    <property type="match status" value="1"/>
</dbReference>
<dbReference type="AlphaFoldDB" id="A0A8H5N5M7"/>
<dbReference type="GO" id="GO:0005737">
    <property type="term" value="C:cytoplasm"/>
    <property type="evidence" value="ECO:0007669"/>
    <property type="project" value="TreeGrafter"/>
</dbReference>
<keyword evidence="6" id="KW-0408">Iron</keyword>
<dbReference type="EMBL" id="JAAOAO010000249">
    <property type="protein sequence ID" value="KAF5553522.1"/>
    <property type="molecule type" value="Genomic_DNA"/>
</dbReference>
<reference evidence="7 8" key="1">
    <citation type="submission" date="2020-05" db="EMBL/GenBank/DDBJ databases">
        <title>Identification and distribution of gene clusters putatively required for synthesis of sphingolipid metabolism inhibitors in phylogenetically diverse species of the filamentous fungus Fusarium.</title>
        <authorList>
            <person name="Kim H.-S."/>
            <person name="Busman M."/>
            <person name="Brown D.W."/>
            <person name="Divon H."/>
            <person name="Uhlig S."/>
            <person name="Proctor R.H."/>
        </authorList>
    </citation>
    <scope>NUCLEOTIDE SEQUENCE [LARGE SCALE GENOMIC DNA]</scope>
    <source>
        <strain evidence="7 8">NRRL 25196</strain>
    </source>
</reference>
<dbReference type="InterPro" id="IPR051323">
    <property type="entry name" value="AtsK-like"/>
</dbReference>
<comment type="cofactor">
    <cofactor evidence="1">
        <name>Fe(2+)</name>
        <dbReference type="ChEBI" id="CHEBI:29033"/>
    </cofactor>
</comment>
<evidence type="ECO:0000256" key="2">
    <source>
        <dbReference type="ARBA" id="ARBA00005896"/>
    </source>
</evidence>
<comment type="similarity">
    <text evidence="2">Belongs to the TfdA dioxygenase family.</text>
</comment>